<evidence type="ECO:0000256" key="5">
    <source>
        <dbReference type="ARBA" id="ARBA00022741"/>
    </source>
</evidence>
<dbReference type="GO" id="GO:0005524">
    <property type="term" value="F:ATP binding"/>
    <property type="evidence" value="ECO:0007669"/>
    <property type="project" value="UniProtKB-UniRule"/>
</dbReference>
<dbReference type="GO" id="GO:0032267">
    <property type="term" value="F:tRNA(Ile)-lysidine synthase activity"/>
    <property type="evidence" value="ECO:0007669"/>
    <property type="project" value="UniProtKB-EC"/>
</dbReference>
<dbReference type="InterPro" id="IPR012796">
    <property type="entry name" value="Lysidine-tRNA-synth_C"/>
</dbReference>
<sequence>MIFSLSSLFQNIVVHIKFIISWIPENGEFYRGKQEQEGNGFLLGEIYSGKKEAQAVKQQDGKQGAGMPRNNHQADVLLGQVRQYIQQHSLLQPGDRVIVGCSGGADSLALLDILHRLRDELAIEMAAAHVDHMFRGEESAADARFVADICREYGLVCYQTAIDVPAYIRTSGLSAEDAARQLRYRYLHQVASRWGGAKIATGHHADDQAETVLMHLLRGAGSQGLSGIRPLAAGIIRPLLAANRCRIEEYCRSRQLFWRTDSSNLKTDYRRNRIRLSIMPQLTDLMQADVARQICRSAEILAGESDFIRKQAEGLWPHLVQEEDDVLLLDINRFHDLHPALKRQVIRLILEKKRGLTGISFDHVEVLIQMVDCWQVGTNYILPGGLRVKKDYRQVGFGYVGQDSTKPGLTIGIAIKVPGMTSVSQLGLTVCSELHREEPAVPKTDRMNTAVFDLQALTLPVYIRTRLPGDRFTPLGMSGSKKVKDFLIDAKIPSNKRDRAPVFYDATGRIFWLGGMRTSEYGKITAATREFLHISLHDAQEDDERQ</sequence>
<dbReference type="SUPFAM" id="SSF56037">
    <property type="entry name" value="PheT/TilS domain"/>
    <property type="match status" value="1"/>
</dbReference>
<dbReference type="Proteomes" id="UP000003240">
    <property type="component" value="Unassembled WGS sequence"/>
</dbReference>
<dbReference type="SMART" id="SM00977">
    <property type="entry name" value="TilS_C"/>
    <property type="match status" value="1"/>
</dbReference>
<comment type="caution">
    <text evidence="10">The sequence shown here is derived from an EMBL/GenBank/DDBJ whole genome shotgun (WGS) entry which is preliminary data.</text>
</comment>
<dbReference type="SUPFAM" id="SSF82829">
    <property type="entry name" value="MesJ substrate recognition domain-like"/>
    <property type="match status" value="1"/>
</dbReference>
<evidence type="ECO:0000256" key="6">
    <source>
        <dbReference type="ARBA" id="ARBA00022840"/>
    </source>
</evidence>
<dbReference type="InterPro" id="IPR012795">
    <property type="entry name" value="tRNA_Ile_lys_synt_N"/>
</dbReference>
<evidence type="ECO:0000313" key="10">
    <source>
        <dbReference type="EMBL" id="EGO64543.1"/>
    </source>
</evidence>
<dbReference type="Gene3D" id="3.40.50.620">
    <property type="entry name" value="HUPs"/>
    <property type="match status" value="1"/>
</dbReference>
<dbReference type="SUPFAM" id="SSF52402">
    <property type="entry name" value="Adenine nucleotide alpha hydrolases-like"/>
    <property type="match status" value="1"/>
</dbReference>
<feature type="domain" description="Lysidine-tRNA(Ile) synthetase C-terminal" evidence="9">
    <location>
        <begin position="461"/>
        <end position="534"/>
    </location>
</feature>
<evidence type="ECO:0000259" key="9">
    <source>
        <dbReference type="SMART" id="SM00977"/>
    </source>
</evidence>
<gene>
    <name evidence="8" type="primary">tilS</name>
    <name evidence="10" type="ORF">ALO_07028</name>
</gene>
<organism evidence="10 11">
    <name type="scientific">Acetonema longum DSM 6540</name>
    <dbReference type="NCBI Taxonomy" id="1009370"/>
    <lineage>
        <taxon>Bacteria</taxon>
        <taxon>Bacillati</taxon>
        <taxon>Bacillota</taxon>
        <taxon>Negativicutes</taxon>
        <taxon>Acetonemataceae</taxon>
        <taxon>Acetonema</taxon>
    </lineage>
</organism>
<evidence type="ECO:0000256" key="1">
    <source>
        <dbReference type="ARBA" id="ARBA00004496"/>
    </source>
</evidence>
<dbReference type="NCBIfam" id="TIGR02433">
    <property type="entry name" value="lysidine_TilS_C"/>
    <property type="match status" value="1"/>
</dbReference>
<evidence type="ECO:0000256" key="8">
    <source>
        <dbReference type="HAMAP-Rule" id="MF_01161"/>
    </source>
</evidence>
<dbReference type="STRING" id="1009370.ALO_07028"/>
<dbReference type="Pfam" id="PF01171">
    <property type="entry name" value="ATP_bind_3"/>
    <property type="match status" value="1"/>
</dbReference>
<dbReference type="eggNOG" id="COG0037">
    <property type="taxonomic scope" value="Bacteria"/>
</dbReference>
<comment type="catalytic activity">
    <reaction evidence="7 8">
        <text>cytidine(34) in tRNA(Ile2) + L-lysine + ATP = lysidine(34) in tRNA(Ile2) + AMP + diphosphate + H(+)</text>
        <dbReference type="Rhea" id="RHEA:43744"/>
        <dbReference type="Rhea" id="RHEA-COMP:10625"/>
        <dbReference type="Rhea" id="RHEA-COMP:10670"/>
        <dbReference type="ChEBI" id="CHEBI:15378"/>
        <dbReference type="ChEBI" id="CHEBI:30616"/>
        <dbReference type="ChEBI" id="CHEBI:32551"/>
        <dbReference type="ChEBI" id="CHEBI:33019"/>
        <dbReference type="ChEBI" id="CHEBI:82748"/>
        <dbReference type="ChEBI" id="CHEBI:83665"/>
        <dbReference type="ChEBI" id="CHEBI:456215"/>
        <dbReference type="EC" id="6.3.4.19"/>
    </reaction>
</comment>
<keyword evidence="4 8" id="KW-0819">tRNA processing</keyword>
<dbReference type="HAMAP" id="MF_01161">
    <property type="entry name" value="tRNA_Ile_lys_synt"/>
    <property type="match status" value="1"/>
</dbReference>
<dbReference type="Pfam" id="PF09179">
    <property type="entry name" value="TilS"/>
    <property type="match status" value="1"/>
</dbReference>
<dbReference type="PANTHER" id="PTHR43033:SF1">
    <property type="entry name" value="TRNA(ILE)-LYSIDINE SYNTHASE-RELATED"/>
    <property type="match status" value="1"/>
</dbReference>
<keyword evidence="6 8" id="KW-0067">ATP-binding</keyword>
<dbReference type="InterPro" id="IPR012094">
    <property type="entry name" value="tRNA_Ile_lys_synt"/>
</dbReference>
<keyword evidence="2 8" id="KW-0963">Cytoplasm</keyword>
<name>F7NH60_9FIRM</name>
<protein>
    <recommendedName>
        <fullName evidence="8">tRNA(Ile)-lysidine synthase</fullName>
        <ecNumber evidence="8">6.3.4.19</ecNumber>
    </recommendedName>
    <alternativeName>
        <fullName evidence="8">tRNA(Ile)-2-lysyl-cytidine synthase</fullName>
    </alternativeName>
    <alternativeName>
        <fullName evidence="8">tRNA(Ile)-lysidine synthetase</fullName>
    </alternativeName>
</protein>
<dbReference type="PANTHER" id="PTHR43033">
    <property type="entry name" value="TRNA(ILE)-LYSIDINE SYNTHASE-RELATED"/>
    <property type="match status" value="1"/>
</dbReference>
<dbReference type="Pfam" id="PF11734">
    <property type="entry name" value="TilS_C"/>
    <property type="match status" value="1"/>
</dbReference>
<keyword evidence="3 8" id="KW-0436">Ligase</keyword>
<dbReference type="EC" id="6.3.4.19" evidence="8"/>
<dbReference type="InterPro" id="IPR014729">
    <property type="entry name" value="Rossmann-like_a/b/a_fold"/>
</dbReference>
<keyword evidence="11" id="KW-1185">Reference proteome</keyword>
<dbReference type="NCBIfam" id="TIGR02432">
    <property type="entry name" value="lysidine_TilS_N"/>
    <property type="match status" value="1"/>
</dbReference>
<comment type="domain">
    <text evidence="8">The N-terminal region contains the highly conserved SGGXDS motif, predicted to be a P-loop motif involved in ATP binding.</text>
</comment>
<reference evidence="10 11" key="1">
    <citation type="journal article" date="2011" name="EMBO J.">
        <title>Structural diversity of bacterial flagellar motors.</title>
        <authorList>
            <person name="Chen S."/>
            <person name="Beeby M."/>
            <person name="Murphy G.E."/>
            <person name="Leadbetter J.R."/>
            <person name="Hendrixson D.R."/>
            <person name="Briegel A."/>
            <person name="Li Z."/>
            <person name="Shi J."/>
            <person name="Tocheva E.I."/>
            <person name="Muller A."/>
            <person name="Dobro M.J."/>
            <person name="Jensen G.J."/>
        </authorList>
    </citation>
    <scope>NUCLEOTIDE SEQUENCE [LARGE SCALE GENOMIC DNA]</scope>
    <source>
        <strain evidence="10 11">DSM 6540</strain>
    </source>
</reference>
<proteinExistence type="inferred from homology"/>
<dbReference type="InterPro" id="IPR011063">
    <property type="entry name" value="TilS/TtcA_N"/>
</dbReference>
<dbReference type="Gene3D" id="1.20.59.20">
    <property type="match status" value="1"/>
</dbReference>
<dbReference type="GO" id="GO:0005737">
    <property type="term" value="C:cytoplasm"/>
    <property type="evidence" value="ECO:0007669"/>
    <property type="project" value="UniProtKB-SubCell"/>
</dbReference>
<evidence type="ECO:0000256" key="4">
    <source>
        <dbReference type="ARBA" id="ARBA00022694"/>
    </source>
</evidence>
<comment type="subcellular location">
    <subcellularLocation>
        <location evidence="1 8">Cytoplasm</location>
    </subcellularLocation>
</comment>
<evidence type="ECO:0000256" key="3">
    <source>
        <dbReference type="ARBA" id="ARBA00022598"/>
    </source>
</evidence>
<keyword evidence="5 8" id="KW-0547">Nucleotide-binding</keyword>
<comment type="similarity">
    <text evidence="8">Belongs to the tRNA(Ile)-lysidine synthase family.</text>
</comment>
<dbReference type="EMBL" id="AFGF01000053">
    <property type="protein sequence ID" value="EGO64543.1"/>
    <property type="molecule type" value="Genomic_DNA"/>
</dbReference>
<dbReference type="InterPro" id="IPR015262">
    <property type="entry name" value="tRNA_Ile_lys_synt_subst-bd"/>
</dbReference>
<comment type="function">
    <text evidence="8">Ligates lysine onto the cytidine present at position 34 of the AUA codon-specific tRNA(Ile) that contains the anticodon CAU, in an ATP-dependent manner. Cytidine is converted to lysidine, thus changing the amino acid specificity of the tRNA from methionine to isoleucine.</text>
</comment>
<accession>F7NH60</accession>
<evidence type="ECO:0000313" key="11">
    <source>
        <dbReference type="Proteomes" id="UP000003240"/>
    </source>
</evidence>
<dbReference type="GO" id="GO:0006400">
    <property type="term" value="P:tRNA modification"/>
    <property type="evidence" value="ECO:0007669"/>
    <property type="project" value="UniProtKB-UniRule"/>
</dbReference>
<dbReference type="AlphaFoldDB" id="F7NH60"/>
<feature type="binding site" evidence="8">
    <location>
        <begin position="102"/>
        <end position="107"/>
    </location>
    <ligand>
        <name>ATP</name>
        <dbReference type="ChEBI" id="CHEBI:30616"/>
    </ligand>
</feature>
<evidence type="ECO:0000256" key="2">
    <source>
        <dbReference type="ARBA" id="ARBA00022490"/>
    </source>
</evidence>
<evidence type="ECO:0000256" key="7">
    <source>
        <dbReference type="ARBA" id="ARBA00048539"/>
    </source>
</evidence>
<dbReference type="CDD" id="cd01992">
    <property type="entry name" value="TilS_N"/>
    <property type="match status" value="1"/>
</dbReference>